<proteinExistence type="predicted"/>
<name>A0ABV9YMK0_9PSEU</name>
<dbReference type="RefSeq" id="WP_378035914.1">
    <property type="nucleotide sequence ID" value="NZ_JBHSIV010000008.1"/>
</dbReference>
<evidence type="ECO:0000259" key="1">
    <source>
        <dbReference type="Pfam" id="PF08241"/>
    </source>
</evidence>
<dbReference type="PANTHER" id="PTHR42912:SF95">
    <property type="entry name" value="METHYLTRANSFERASE TYPE 11 DOMAIN-CONTAINING PROTEIN"/>
    <property type="match status" value="1"/>
</dbReference>
<evidence type="ECO:0000313" key="2">
    <source>
        <dbReference type="EMBL" id="MFC5062564.1"/>
    </source>
</evidence>
<organism evidence="2 3">
    <name type="scientific">Actinomycetospora atypica</name>
    <dbReference type="NCBI Taxonomy" id="1290095"/>
    <lineage>
        <taxon>Bacteria</taxon>
        <taxon>Bacillati</taxon>
        <taxon>Actinomycetota</taxon>
        <taxon>Actinomycetes</taxon>
        <taxon>Pseudonocardiales</taxon>
        <taxon>Pseudonocardiaceae</taxon>
        <taxon>Actinomycetospora</taxon>
    </lineage>
</organism>
<dbReference type="Proteomes" id="UP001595947">
    <property type="component" value="Unassembled WGS sequence"/>
</dbReference>
<dbReference type="Gene3D" id="3.40.50.150">
    <property type="entry name" value="Vaccinia Virus protein VP39"/>
    <property type="match status" value="1"/>
</dbReference>
<dbReference type="EMBL" id="JBHSIV010000008">
    <property type="protein sequence ID" value="MFC5062564.1"/>
    <property type="molecule type" value="Genomic_DNA"/>
</dbReference>
<dbReference type="GO" id="GO:0032259">
    <property type="term" value="P:methylation"/>
    <property type="evidence" value="ECO:0007669"/>
    <property type="project" value="UniProtKB-KW"/>
</dbReference>
<feature type="domain" description="Methyltransferase type 11" evidence="1">
    <location>
        <begin position="40"/>
        <end position="134"/>
    </location>
</feature>
<accession>A0ABV9YMK0</accession>
<gene>
    <name evidence="2" type="ORF">ACFPBZ_10130</name>
</gene>
<keyword evidence="2" id="KW-0489">Methyltransferase</keyword>
<dbReference type="GO" id="GO:0008168">
    <property type="term" value="F:methyltransferase activity"/>
    <property type="evidence" value="ECO:0007669"/>
    <property type="project" value="UniProtKB-KW"/>
</dbReference>
<protein>
    <submittedName>
        <fullName evidence="2">Methyltransferase domain-containing protein</fullName>
    </submittedName>
</protein>
<comment type="caution">
    <text evidence="2">The sequence shown here is derived from an EMBL/GenBank/DDBJ whole genome shotgun (WGS) entry which is preliminary data.</text>
</comment>
<keyword evidence="3" id="KW-1185">Reference proteome</keyword>
<dbReference type="InterPro" id="IPR050508">
    <property type="entry name" value="Methyltransf_Superfamily"/>
</dbReference>
<reference evidence="3" key="1">
    <citation type="journal article" date="2019" name="Int. J. Syst. Evol. Microbiol.">
        <title>The Global Catalogue of Microorganisms (GCM) 10K type strain sequencing project: providing services to taxonomists for standard genome sequencing and annotation.</title>
        <authorList>
            <consortium name="The Broad Institute Genomics Platform"/>
            <consortium name="The Broad Institute Genome Sequencing Center for Infectious Disease"/>
            <person name="Wu L."/>
            <person name="Ma J."/>
        </authorList>
    </citation>
    <scope>NUCLEOTIDE SEQUENCE [LARGE SCALE GENOMIC DNA]</scope>
    <source>
        <strain evidence="3">CGMCC 4.7093</strain>
    </source>
</reference>
<dbReference type="InterPro" id="IPR029063">
    <property type="entry name" value="SAM-dependent_MTases_sf"/>
</dbReference>
<dbReference type="InterPro" id="IPR013216">
    <property type="entry name" value="Methyltransf_11"/>
</dbReference>
<evidence type="ECO:0000313" key="3">
    <source>
        <dbReference type="Proteomes" id="UP001595947"/>
    </source>
</evidence>
<keyword evidence="2" id="KW-0808">Transferase</keyword>
<sequence length="245" mass="25152">MPSPRPAVEFLRAADAMGPIAAYRARMRGHLAPAAGETVLDVGCGLGTHAAAIAAERAATGVPGPVVGLDRQAMIDQAGDHPGVEWLAGSAEALPRDDDSVDAVLAERVLMYVDDVPAAVAEMARVLRPGGRVALFELDYAAMVLGGDAKIADEVLAVVCGTVSCDRMGRSLGLLLTSVGLRVVEQVPVALPIPPPVWAAAVRAPVDDAVADGRLDPERTAQWLAELEAPGAYPGSVTGVLVCGV</sequence>
<dbReference type="CDD" id="cd02440">
    <property type="entry name" value="AdoMet_MTases"/>
    <property type="match status" value="1"/>
</dbReference>
<dbReference type="SUPFAM" id="SSF53335">
    <property type="entry name" value="S-adenosyl-L-methionine-dependent methyltransferases"/>
    <property type="match status" value="1"/>
</dbReference>
<dbReference type="Pfam" id="PF08241">
    <property type="entry name" value="Methyltransf_11"/>
    <property type="match status" value="1"/>
</dbReference>
<dbReference type="PANTHER" id="PTHR42912">
    <property type="entry name" value="METHYLTRANSFERASE"/>
    <property type="match status" value="1"/>
</dbReference>